<comment type="caution">
    <text evidence="1">The sequence shown here is derived from an EMBL/GenBank/DDBJ whole genome shotgun (WGS) entry which is preliminary data.</text>
</comment>
<proteinExistence type="predicted"/>
<dbReference type="AlphaFoldDB" id="A0A8H3TRK2"/>
<keyword evidence="2" id="KW-1185">Reference proteome</keyword>
<evidence type="ECO:0000313" key="1">
    <source>
        <dbReference type="EMBL" id="GHJ85320.1"/>
    </source>
</evidence>
<sequence>MFPDRFSGDRSFVMKLTSSVLRKNRERLAYKDSDVIGDRLGVEEGSENETKRVCWNDGVLTKTRLEGFPRKSLRKSSDAVKQPDLSGCCKLTVMLDDVKPRKGDKPRRRCSASIVLRRARASSVELKVTKGRRRCVLGDREVGGFSLQH</sequence>
<evidence type="ECO:0000313" key="2">
    <source>
        <dbReference type="Proteomes" id="UP000620104"/>
    </source>
</evidence>
<name>A0A8H3TRK2_9TREE</name>
<accession>A0A8H3TRK2</accession>
<protein>
    <submittedName>
        <fullName evidence="1">Uncharacterized protein</fullName>
    </submittedName>
</protein>
<reference evidence="1" key="1">
    <citation type="submission" date="2020-07" db="EMBL/GenBank/DDBJ databases">
        <title>Draft Genome Sequence of a Deep-Sea Yeast, Naganishia (Cryptococcus) liquefaciens strain N6.</title>
        <authorList>
            <person name="Han Y.W."/>
            <person name="Kajitani R."/>
            <person name="Morimoto H."/>
            <person name="Parhat M."/>
            <person name="Tsubouchi H."/>
            <person name="Bakenova O."/>
            <person name="Ogata M."/>
            <person name="Argunhan B."/>
            <person name="Aoki R."/>
            <person name="Kajiwara S."/>
            <person name="Itoh T."/>
            <person name="Iwasaki H."/>
        </authorList>
    </citation>
    <scope>NUCLEOTIDE SEQUENCE</scope>
    <source>
        <strain evidence="1">N6</strain>
    </source>
</reference>
<organism evidence="1 2">
    <name type="scientific">Naganishia liquefaciens</name>
    <dbReference type="NCBI Taxonomy" id="104408"/>
    <lineage>
        <taxon>Eukaryota</taxon>
        <taxon>Fungi</taxon>
        <taxon>Dikarya</taxon>
        <taxon>Basidiomycota</taxon>
        <taxon>Agaricomycotina</taxon>
        <taxon>Tremellomycetes</taxon>
        <taxon>Filobasidiales</taxon>
        <taxon>Filobasidiaceae</taxon>
        <taxon>Naganishia</taxon>
    </lineage>
</organism>
<gene>
    <name evidence="1" type="ORF">NliqN6_1723</name>
</gene>
<dbReference type="Proteomes" id="UP000620104">
    <property type="component" value="Unassembled WGS sequence"/>
</dbReference>
<dbReference type="EMBL" id="BLZA01000011">
    <property type="protein sequence ID" value="GHJ85320.1"/>
    <property type="molecule type" value="Genomic_DNA"/>
</dbReference>